<dbReference type="AlphaFoldDB" id="A0A177AXP6"/>
<evidence type="ECO:0000313" key="4">
    <source>
        <dbReference type="EMBL" id="OAF66640.1"/>
    </source>
</evidence>
<feature type="region of interest" description="Disordered" evidence="2">
    <location>
        <begin position="48"/>
        <end position="75"/>
    </location>
</feature>
<feature type="coiled-coil region" evidence="1">
    <location>
        <begin position="456"/>
        <end position="510"/>
    </location>
</feature>
<evidence type="ECO:0000256" key="1">
    <source>
        <dbReference type="SAM" id="Coils"/>
    </source>
</evidence>
<dbReference type="OrthoDB" id="5981048at2759"/>
<comment type="caution">
    <text evidence="4">The sequence shown here is derived from an EMBL/GenBank/DDBJ whole genome shotgun (WGS) entry which is preliminary data.</text>
</comment>
<dbReference type="PANTHER" id="PTHR47080">
    <property type="entry name" value="CHROMOSOME 16 OPEN READING FRAME 96"/>
    <property type="match status" value="1"/>
</dbReference>
<accession>A0A177AXP6</accession>
<keyword evidence="5" id="KW-1185">Reference proteome</keyword>
<keyword evidence="1" id="KW-0175">Coiled coil</keyword>
<evidence type="ECO:0000259" key="3">
    <source>
        <dbReference type="Pfam" id="PF16043"/>
    </source>
</evidence>
<feature type="region of interest" description="Disordered" evidence="2">
    <location>
        <begin position="651"/>
        <end position="674"/>
    </location>
</feature>
<dbReference type="InterPro" id="IPR032013">
    <property type="entry name" value="DUF4795"/>
</dbReference>
<gene>
    <name evidence="4" type="ORF">A3Q56_05639</name>
</gene>
<feature type="compositionally biased region" description="Polar residues" evidence="2">
    <location>
        <begin position="654"/>
        <end position="664"/>
    </location>
</feature>
<dbReference type="EMBL" id="LWCA01000872">
    <property type="protein sequence ID" value="OAF66640.1"/>
    <property type="molecule type" value="Genomic_DNA"/>
</dbReference>
<feature type="compositionally biased region" description="Basic and acidic residues" evidence="2">
    <location>
        <begin position="59"/>
        <end position="75"/>
    </location>
</feature>
<protein>
    <recommendedName>
        <fullName evidence="3">DUF4795 domain-containing protein</fullName>
    </recommendedName>
</protein>
<feature type="domain" description="DUF4795" evidence="3">
    <location>
        <begin position="365"/>
        <end position="561"/>
    </location>
</feature>
<feature type="coiled-coil region" evidence="1">
    <location>
        <begin position="259"/>
        <end position="363"/>
    </location>
</feature>
<organism evidence="4 5">
    <name type="scientific">Intoshia linei</name>
    <dbReference type="NCBI Taxonomy" id="1819745"/>
    <lineage>
        <taxon>Eukaryota</taxon>
        <taxon>Metazoa</taxon>
        <taxon>Spiralia</taxon>
        <taxon>Lophotrochozoa</taxon>
        <taxon>Mesozoa</taxon>
        <taxon>Orthonectida</taxon>
        <taxon>Rhopaluridae</taxon>
        <taxon>Intoshia</taxon>
    </lineage>
</organism>
<dbReference type="PANTHER" id="PTHR47080:SF1">
    <property type="entry name" value="CHROMOSOME 16 OPEN READING FRAME 96"/>
    <property type="match status" value="1"/>
</dbReference>
<name>A0A177AXP6_9BILA</name>
<sequence length="686" mass="79510">MIMTQVLENCFPSKKFNTVNFEYLYVVLKEITNRLEIKNLDIPNNFDRKDVDVSDNSTETDKDHELSNQDYEKEPPSYYDRFQSMENFIVSLKTGWLNKDQVIDQKKIQDDLSVSDLWQKVQIQSKVDMNTEAINKLVGYFDNISKENQNRKNESLKIESLLEALSTKVDGMSNKISNLVEQTSILDKLKNMIEANQEYMVCLKLCFFLIITIFPSTLEYKKTYYNREKTVAKTIPVFDESTLDKYLQSKDLEEINTSLQNLQVTIDANTDKIDDALKNDKSKVFDALKQELEDVKLVSERLNRKLMELAENIYERLNEKSEKQVQQVVKFEKQGATLNPDSINNLTNELGKIENLKNNIDGKFTDFEELIFELSDKIDNIKNAFLNVQNKHIGIYNLIEDIKVLCRSMEENKVDKDYVATAVDPKADKHMLSSKVEQDLFVKEFELMNENINNILTKFKDESKKTELEMDKLGDEVNYKVNKSQFLPLKLEIEKKLKSILRKLRLLEMKEHDENHEAAAFRSKTPYNCISCDKVVEISIGNAAPSIPVLSSFPTNTSTKMYTSFEIDQIRQYAKFGQDAFPEMTTLRNCGGIHTLTFPTKRITKLINSKIHNYINKYSDLANKNTQNIRGINGNIYRAGIYDYLPDIDKHQNSPKLQKPQTANSKKDVTMESPRCKTPYGNNCQY</sequence>
<proteinExistence type="predicted"/>
<dbReference type="Proteomes" id="UP000078046">
    <property type="component" value="Unassembled WGS sequence"/>
</dbReference>
<dbReference type="Pfam" id="PF16043">
    <property type="entry name" value="DUF4795"/>
    <property type="match status" value="1"/>
</dbReference>
<reference evidence="4 5" key="1">
    <citation type="submission" date="2016-04" db="EMBL/GenBank/DDBJ databases">
        <title>The genome of Intoshia linei affirms orthonectids as highly simplified spiralians.</title>
        <authorList>
            <person name="Mikhailov K.V."/>
            <person name="Slusarev G.S."/>
            <person name="Nikitin M.A."/>
            <person name="Logacheva M.D."/>
            <person name="Penin A."/>
            <person name="Aleoshin V."/>
            <person name="Panchin Y.V."/>
        </authorList>
    </citation>
    <scope>NUCLEOTIDE SEQUENCE [LARGE SCALE GENOMIC DNA]</scope>
    <source>
        <strain evidence="4">Intl2013</strain>
        <tissue evidence="4">Whole animal</tissue>
    </source>
</reference>
<evidence type="ECO:0000256" key="2">
    <source>
        <dbReference type="SAM" id="MobiDB-lite"/>
    </source>
</evidence>
<evidence type="ECO:0000313" key="5">
    <source>
        <dbReference type="Proteomes" id="UP000078046"/>
    </source>
</evidence>